<feature type="region of interest" description="Disordered" evidence="1">
    <location>
        <begin position="89"/>
        <end position="110"/>
    </location>
</feature>
<proteinExistence type="predicted"/>
<reference evidence="3" key="1">
    <citation type="submission" date="2014-04" db="EMBL/GenBank/DDBJ databases">
        <title>Evolutionary Origins and Diversification of the Mycorrhizal Mutualists.</title>
        <authorList>
            <consortium name="DOE Joint Genome Institute"/>
            <consortium name="Mycorrhizal Genomics Consortium"/>
            <person name="Kohler A."/>
            <person name="Kuo A."/>
            <person name="Nagy L.G."/>
            <person name="Floudas D."/>
            <person name="Copeland A."/>
            <person name="Barry K.W."/>
            <person name="Cichocki N."/>
            <person name="Veneault-Fourrey C."/>
            <person name="LaButti K."/>
            <person name="Lindquist E.A."/>
            <person name="Lipzen A."/>
            <person name="Lundell T."/>
            <person name="Morin E."/>
            <person name="Murat C."/>
            <person name="Riley R."/>
            <person name="Ohm R."/>
            <person name="Sun H."/>
            <person name="Tunlid A."/>
            <person name="Henrissat B."/>
            <person name="Grigoriev I.V."/>
            <person name="Hibbett D.S."/>
            <person name="Martin F."/>
        </authorList>
    </citation>
    <scope>NUCLEOTIDE SEQUENCE [LARGE SCALE GENOMIC DNA]</scope>
    <source>
        <strain evidence="3">FD-334 SS-4</strain>
    </source>
</reference>
<dbReference type="AlphaFoldDB" id="A0A0D2P009"/>
<organism evidence="2 3">
    <name type="scientific">Hypholoma sublateritium (strain FD-334 SS-4)</name>
    <dbReference type="NCBI Taxonomy" id="945553"/>
    <lineage>
        <taxon>Eukaryota</taxon>
        <taxon>Fungi</taxon>
        <taxon>Dikarya</taxon>
        <taxon>Basidiomycota</taxon>
        <taxon>Agaricomycotina</taxon>
        <taxon>Agaricomycetes</taxon>
        <taxon>Agaricomycetidae</taxon>
        <taxon>Agaricales</taxon>
        <taxon>Agaricineae</taxon>
        <taxon>Strophariaceae</taxon>
        <taxon>Hypholoma</taxon>
    </lineage>
</organism>
<evidence type="ECO:0000313" key="2">
    <source>
        <dbReference type="EMBL" id="KJA14030.1"/>
    </source>
</evidence>
<evidence type="ECO:0000256" key="1">
    <source>
        <dbReference type="SAM" id="MobiDB-lite"/>
    </source>
</evidence>
<feature type="compositionally biased region" description="Low complexity" evidence="1">
    <location>
        <begin position="99"/>
        <end position="110"/>
    </location>
</feature>
<gene>
    <name evidence="2" type="ORF">HYPSUDRAFT_209052</name>
</gene>
<sequence length="331" mass="36011">MPTARQRVFCCRTIRIVSCAAREPVSSALLACTCSLNRLDSDERRCPGTSPPLSLAALSHPVHTPQCTVPATIALRSPHLHSAHAFRACTPHTPHHPRPAASSPLRSAERPASARCPPACAGCPVSVSRYPAVRRIDDEDKDRGDAPCFAPTATLTTPGLASTFDTVCGAVPTSRSSVDAGSPFSPVRPLHDSCTSHADRRYRNDIPWCDGSTPKIRIAGMCRTQFLLPPTRRRLNIRRSITMPSLRYSPAPLARLSALETHSSRYARLHTPLHHPTPSPSPHPLSITHSAALYAAYHYPNAVRARPPTLRLPSSGRGVYGVRRTRRGRLT</sequence>
<feature type="region of interest" description="Disordered" evidence="1">
    <location>
        <begin position="306"/>
        <end position="331"/>
    </location>
</feature>
<evidence type="ECO:0000313" key="3">
    <source>
        <dbReference type="Proteomes" id="UP000054270"/>
    </source>
</evidence>
<name>A0A0D2P009_HYPSF</name>
<accession>A0A0D2P009</accession>
<dbReference type="Proteomes" id="UP000054270">
    <property type="component" value="Unassembled WGS sequence"/>
</dbReference>
<protein>
    <submittedName>
        <fullName evidence="2">Uncharacterized protein</fullName>
    </submittedName>
</protein>
<dbReference type="EMBL" id="KN817698">
    <property type="protein sequence ID" value="KJA14030.1"/>
    <property type="molecule type" value="Genomic_DNA"/>
</dbReference>
<keyword evidence="3" id="KW-1185">Reference proteome</keyword>